<evidence type="ECO:0000313" key="1">
    <source>
        <dbReference type="EMBL" id="MCI83380.1"/>
    </source>
</evidence>
<sequence>MKKLGRDTIRGSE</sequence>
<reference evidence="1 2" key="1">
    <citation type="journal article" date="2018" name="Front. Plant Sci.">
        <title>Red Clover (Trifolium pratense) and Zigzag Clover (T. medium) - A Picture of Genomic Similarities and Differences.</title>
        <authorList>
            <person name="Dluhosova J."/>
            <person name="Istvanek J."/>
            <person name="Nedelnik J."/>
            <person name="Repkova J."/>
        </authorList>
    </citation>
    <scope>NUCLEOTIDE SEQUENCE [LARGE SCALE GENOMIC DNA]</scope>
    <source>
        <strain evidence="2">cv. 10/8</strain>
        <tissue evidence="1">Leaf</tissue>
    </source>
</reference>
<dbReference type="EMBL" id="LXQA011065697">
    <property type="protein sequence ID" value="MCI83380.1"/>
    <property type="molecule type" value="Genomic_DNA"/>
</dbReference>
<proteinExistence type="predicted"/>
<keyword evidence="2" id="KW-1185">Reference proteome</keyword>
<protein>
    <submittedName>
        <fullName evidence="1">Uncharacterized protein</fullName>
    </submittedName>
</protein>
<name>A0A392VA82_9FABA</name>
<feature type="non-terminal residue" evidence="1">
    <location>
        <position position="13"/>
    </location>
</feature>
<comment type="caution">
    <text evidence="1">The sequence shown here is derived from an EMBL/GenBank/DDBJ whole genome shotgun (WGS) entry which is preliminary data.</text>
</comment>
<evidence type="ECO:0000313" key="2">
    <source>
        <dbReference type="Proteomes" id="UP000265520"/>
    </source>
</evidence>
<accession>A0A392VA82</accession>
<organism evidence="1 2">
    <name type="scientific">Trifolium medium</name>
    <dbReference type="NCBI Taxonomy" id="97028"/>
    <lineage>
        <taxon>Eukaryota</taxon>
        <taxon>Viridiplantae</taxon>
        <taxon>Streptophyta</taxon>
        <taxon>Embryophyta</taxon>
        <taxon>Tracheophyta</taxon>
        <taxon>Spermatophyta</taxon>
        <taxon>Magnoliopsida</taxon>
        <taxon>eudicotyledons</taxon>
        <taxon>Gunneridae</taxon>
        <taxon>Pentapetalae</taxon>
        <taxon>rosids</taxon>
        <taxon>fabids</taxon>
        <taxon>Fabales</taxon>
        <taxon>Fabaceae</taxon>
        <taxon>Papilionoideae</taxon>
        <taxon>50 kb inversion clade</taxon>
        <taxon>NPAAA clade</taxon>
        <taxon>Hologalegina</taxon>
        <taxon>IRL clade</taxon>
        <taxon>Trifolieae</taxon>
        <taxon>Trifolium</taxon>
    </lineage>
</organism>
<dbReference type="Proteomes" id="UP000265520">
    <property type="component" value="Unassembled WGS sequence"/>
</dbReference>